<sequence>SDIHADWGFVVPEIDRVSYTYDFIKDEIGEFARILRNKAIDEKNASEELADISAWTNSLANLLEIDLESAVSKKYPGTCIKCKAKPYACEK</sequence>
<dbReference type="PANTHER" id="PTHR42702">
    <property type="entry name" value="NUCLEOTIDE PYROPHOSPHOHYDROLASE"/>
    <property type="match status" value="1"/>
</dbReference>
<dbReference type="Gene3D" id="1.10.287.1080">
    <property type="entry name" value="MazG-like"/>
    <property type="match status" value="1"/>
</dbReference>
<comment type="caution">
    <text evidence="1">The sequence shown here is derived from an EMBL/GenBank/DDBJ whole genome shotgun (WGS) entry which is preliminary data.</text>
</comment>
<accession>X1DNX3</accession>
<protein>
    <submittedName>
        <fullName evidence="1">Uncharacterized protein</fullName>
    </submittedName>
</protein>
<dbReference type="SUPFAM" id="SSF101386">
    <property type="entry name" value="all-alpha NTP pyrophosphatases"/>
    <property type="match status" value="1"/>
</dbReference>
<dbReference type="PANTHER" id="PTHR42702:SF1">
    <property type="entry name" value="REGULATORY PROTEIN FOR BETA-LACTAMASE"/>
    <property type="match status" value="1"/>
</dbReference>
<gene>
    <name evidence="1" type="ORF">S03H2_09262</name>
</gene>
<reference evidence="1" key="1">
    <citation type="journal article" date="2014" name="Front. Microbiol.">
        <title>High frequency of phylogenetically diverse reductive dehalogenase-homologous genes in deep subseafloor sedimentary metagenomes.</title>
        <authorList>
            <person name="Kawai M."/>
            <person name="Futagami T."/>
            <person name="Toyoda A."/>
            <person name="Takaki Y."/>
            <person name="Nishi S."/>
            <person name="Hori S."/>
            <person name="Arai W."/>
            <person name="Tsubouchi T."/>
            <person name="Morono Y."/>
            <person name="Uchiyama I."/>
            <person name="Ito T."/>
            <person name="Fujiyama A."/>
            <person name="Inagaki F."/>
            <person name="Takami H."/>
        </authorList>
    </citation>
    <scope>NUCLEOTIDE SEQUENCE</scope>
    <source>
        <strain evidence="1">Expedition CK06-06</strain>
    </source>
</reference>
<dbReference type="AlphaFoldDB" id="X1DNX3"/>
<evidence type="ECO:0000313" key="1">
    <source>
        <dbReference type="EMBL" id="GAH22646.1"/>
    </source>
</evidence>
<organism evidence="1">
    <name type="scientific">marine sediment metagenome</name>
    <dbReference type="NCBI Taxonomy" id="412755"/>
    <lineage>
        <taxon>unclassified sequences</taxon>
        <taxon>metagenomes</taxon>
        <taxon>ecological metagenomes</taxon>
    </lineage>
</organism>
<feature type="non-terminal residue" evidence="1">
    <location>
        <position position="1"/>
    </location>
</feature>
<dbReference type="EMBL" id="BARU01004669">
    <property type="protein sequence ID" value="GAH22646.1"/>
    <property type="molecule type" value="Genomic_DNA"/>
</dbReference>
<name>X1DNX3_9ZZZZ</name>
<proteinExistence type="predicted"/>